<dbReference type="Pfam" id="PF14937">
    <property type="entry name" value="DUF4500"/>
    <property type="match status" value="1"/>
</dbReference>
<evidence type="ECO:0000256" key="4">
    <source>
        <dbReference type="ARBA" id="ARBA00022692"/>
    </source>
</evidence>
<dbReference type="GO" id="GO:0016020">
    <property type="term" value="C:membrane"/>
    <property type="evidence" value="ECO:0007669"/>
    <property type="project" value="UniProtKB-SubCell"/>
</dbReference>
<organism evidence="8 9">
    <name type="scientific">Bemisia tabaci</name>
    <name type="common">Sweetpotato whitefly</name>
    <name type="synonym">Aleurodes tabaci</name>
    <dbReference type="NCBI Taxonomy" id="7038"/>
    <lineage>
        <taxon>Eukaryota</taxon>
        <taxon>Metazoa</taxon>
        <taxon>Ecdysozoa</taxon>
        <taxon>Arthropoda</taxon>
        <taxon>Hexapoda</taxon>
        <taxon>Insecta</taxon>
        <taxon>Pterygota</taxon>
        <taxon>Neoptera</taxon>
        <taxon>Paraneoptera</taxon>
        <taxon>Hemiptera</taxon>
        <taxon>Sternorrhyncha</taxon>
        <taxon>Aleyrodoidea</taxon>
        <taxon>Aleyrodidae</taxon>
        <taxon>Aleyrodinae</taxon>
        <taxon>Bemisia</taxon>
    </lineage>
</organism>
<keyword evidence="4 7" id="KW-0812">Transmembrane</keyword>
<name>A0A9P0AH96_BEMTA</name>
<accession>A0A9P0AH96</accession>
<keyword evidence="5 7" id="KW-1133">Transmembrane helix</keyword>
<dbReference type="InterPro" id="IPR026686">
    <property type="entry name" value="UPF0708"/>
</dbReference>
<dbReference type="PANTHER" id="PTHR14274:SF1">
    <property type="entry name" value="SMALL INTEGRAL MEMBRANE PROTEIN 8"/>
    <property type="match status" value="1"/>
</dbReference>
<keyword evidence="9" id="KW-1185">Reference proteome</keyword>
<comment type="similarity">
    <text evidence="2">Belongs to the SMIM8 family.</text>
</comment>
<dbReference type="EMBL" id="OU963866">
    <property type="protein sequence ID" value="CAH0390504.1"/>
    <property type="molecule type" value="Genomic_DNA"/>
</dbReference>
<dbReference type="KEGG" id="btab:109037452"/>
<dbReference type="Proteomes" id="UP001152759">
    <property type="component" value="Chromosome 5"/>
</dbReference>
<feature type="transmembrane region" description="Helical" evidence="7">
    <location>
        <begin position="35"/>
        <end position="53"/>
    </location>
</feature>
<evidence type="ECO:0000313" key="8">
    <source>
        <dbReference type="EMBL" id="CAH0390504.1"/>
    </source>
</evidence>
<dbReference type="OrthoDB" id="1880105at2759"/>
<evidence type="ECO:0000256" key="5">
    <source>
        <dbReference type="ARBA" id="ARBA00022989"/>
    </source>
</evidence>
<comment type="subcellular location">
    <subcellularLocation>
        <location evidence="1">Membrane</location>
        <topology evidence="1">Single-pass membrane protein</topology>
    </subcellularLocation>
</comment>
<proteinExistence type="inferred from homology"/>
<reference evidence="8" key="1">
    <citation type="submission" date="2021-12" db="EMBL/GenBank/DDBJ databases">
        <authorList>
            <person name="King R."/>
        </authorList>
    </citation>
    <scope>NUCLEOTIDE SEQUENCE</scope>
</reference>
<evidence type="ECO:0000313" key="9">
    <source>
        <dbReference type="Proteomes" id="UP001152759"/>
    </source>
</evidence>
<keyword evidence="6 7" id="KW-0472">Membrane</keyword>
<protein>
    <recommendedName>
        <fullName evidence="3">Small integral membrane protein 8</fullName>
    </recommendedName>
</protein>
<sequence>MTSKEPAPGDGIKSLKTSTAFKALNFELYAKPNKVIMGIGLAALLGSMAYIAYMRKKYEGMGYYSAIAEDGQEVFTKKKSRWES</sequence>
<evidence type="ECO:0000256" key="7">
    <source>
        <dbReference type="SAM" id="Phobius"/>
    </source>
</evidence>
<dbReference type="AlphaFoldDB" id="A0A9P0AH96"/>
<gene>
    <name evidence="8" type="ORF">BEMITA_LOCUS9223</name>
</gene>
<dbReference type="PANTHER" id="PTHR14274">
    <property type="entry name" value="SMALL INTEGRAL MEMBRANE PROTEIN 8"/>
    <property type="match status" value="1"/>
</dbReference>
<evidence type="ECO:0000256" key="3">
    <source>
        <dbReference type="ARBA" id="ARBA00014451"/>
    </source>
</evidence>
<evidence type="ECO:0000256" key="6">
    <source>
        <dbReference type="ARBA" id="ARBA00023136"/>
    </source>
</evidence>
<evidence type="ECO:0000256" key="1">
    <source>
        <dbReference type="ARBA" id="ARBA00004167"/>
    </source>
</evidence>
<evidence type="ECO:0000256" key="2">
    <source>
        <dbReference type="ARBA" id="ARBA00009328"/>
    </source>
</evidence>